<feature type="domain" description="Spike glycoprotein G central" evidence="11">
    <location>
        <begin position="304"/>
        <end position="427"/>
    </location>
</feature>
<dbReference type="InterPro" id="IPR055447">
    <property type="entry name" value="Rhabdo_glycop_CD"/>
</dbReference>
<feature type="transmembrane region" description="Helical" evidence="9">
    <location>
        <begin position="501"/>
        <end position="519"/>
    </location>
</feature>
<protein>
    <submittedName>
        <fullName evidence="12">Glycoprotein</fullName>
    </submittedName>
</protein>
<keyword evidence="4" id="KW-0946">Virion</keyword>
<dbReference type="Pfam" id="PF24833">
    <property type="entry name" value="Rhabdo_glycop_CD"/>
    <property type="match status" value="1"/>
</dbReference>
<proteinExistence type="predicted"/>
<dbReference type="Gene3D" id="2.30.29.130">
    <property type="match status" value="1"/>
</dbReference>
<feature type="transmembrane region" description="Helical" evidence="9">
    <location>
        <begin position="16"/>
        <end position="37"/>
    </location>
</feature>
<keyword evidence="5" id="KW-0261">Viral envelope protein</keyword>
<evidence type="ECO:0000256" key="2">
    <source>
        <dbReference type="ARBA" id="ARBA00022692"/>
    </source>
</evidence>
<evidence type="ECO:0000313" key="12">
    <source>
        <dbReference type="EMBL" id="AWY11059.1"/>
    </source>
</evidence>
<keyword evidence="2 9" id="KW-0812">Transmembrane</keyword>
<accession>A0A2Z4QKP7</accession>
<dbReference type="InterPro" id="IPR001903">
    <property type="entry name" value="Rhabdo_glycop_FD"/>
</dbReference>
<evidence type="ECO:0000256" key="3">
    <source>
        <dbReference type="ARBA" id="ARBA00022729"/>
    </source>
</evidence>
<evidence type="ECO:0000256" key="5">
    <source>
        <dbReference type="ARBA" id="ARBA00022879"/>
    </source>
</evidence>
<dbReference type="SUPFAM" id="SSF161008">
    <property type="entry name" value="Viral glycoprotein ectodomain-like"/>
    <property type="match status" value="1"/>
</dbReference>
<reference evidence="12" key="1">
    <citation type="submission" date="2018-05" db="EMBL/GenBank/DDBJ databases">
        <title>Lack of effect of Wolbachia wMel on the prevalence and abundance of the RNA virome of Drosophila melanogaster.</title>
        <authorList>
            <person name="Shi M."/>
            <person name="White V.L."/>
            <person name="Schlub T."/>
            <person name="Eden J.-S."/>
            <person name="Hoffmann A.A."/>
            <person name="Holmes E.C."/>
        </authorList>
    </citation>
    <scope>NUCLEOTIDE SEQUENCE</scope>
    <source>
        <strain evidence="12">COFplus27050</strain>
    </source>
</reference>
<keyword evidence="3" id="KW-0732">Signal</keyword>
<organism evidence="12">
    <name type="scientific">Drosophila melanogaster sigmavirus</name>
    <dbReference type="NCBI Taxonomy" id="1094373"/>
    <lineage>
        <taxon>Viruses</taxon>
        <taxon>Riboviria</taxon>
        <taxon>Orthornavirae</taxon>
        <taxon>Negarnaviricota</taxon>
        <taxon>Haploviricotina</taxon>
        <taxon>Monjiviricetes</taxon>
        <taxon>Mononegavirales</taxon>
        <taxon>Rhabdoviridae</taxon>
        <taxon>Alpharhabdovirinae</taxon>
        <taxon>Sigmavirus</taxon>
        <taxon>Sigmavirus melanogaster</taxon>
    </lineage>
</organism>
<keyword evidence="8" id="KW-0325">Glycoprotein</keyword>
<evidence type="ECO:0000256" key="9">
    <source>
        <dbReference type="SAM" id="Phobius"/>
    </source>
</evidence>
<evidence type="ECO:0000256" key="6">
    <source>
        <dbReference type="ARBA" id="ARBA00022989"/>
    </source>
</evidence>
<comment type="subcellular location">
    <subcellularLocation>
        <location evidence="1">Virion membrane</location>
        <topology evidence="1">Single-pass type I membrane protein</topology>
    </subcellularLocation>
</comment>
<evidence type="ECO:0000256" key="8">
    <source>
        <dbReference type="ARBA" id="ARBA00023180"/>
    </source>
</evidence>
<dbReference type="GO" id="GO:0055036">
    <property type="term" value="C:virion membrane"/>
    <property type="evidence" value="ECO:0007669"/>
    <property type="project" value="UniProtKB-SubCell"/>
</dbReference>
<dbReference type="EMBL" id="MH384277">
    <property type="protein sequence ID" value="AWY11059.1"/>
    <property type="molecule type" value="Viral_cRNA"/>
</dbReference>
<keyword evidence="6 9" id="KW-1133">Transmembrane helix</keyword>
<sequence length="569" mass="64338">MKKTPSAEMVQYETHILFIHLWMLALIFITTSVWLAASQKTFTPDLVFPEMNRNSSWSVANYGEILCPTSFQSYDPKKHQILTRVLVERPSLNTDTKVEGYTCHKVKYETVCDMPWYFSPTISHSISPLRVRESECKDAIAEHQLGTHVSLSFPPEDCSWNSVNTKAYEDIIVKDHPVMLDPYTNNYVDAIFPGGISSPGMGGTIHDDMMWVSKDLAVSPECSGWQQSMGLIYSSRLYGEREPMLEVGSIHIEGHRDKNLTLACRISFCGEIGLRFHDGEWMKVSVNLDHPNSVTFQVTDFPPCPPGTTIQTAVVENINPEIQELTVNMMYRLKCQETISKMVSGLPTSALDLSYLIQVQEGPGIVYKREKGVLYQSVGMYQYIDTVTLNKEENQLGENARGQKVFWTEWSDSPTRPDLQEGINGIVKYEGQIRVPLGMSLRLEAATELMWGHPVHTVSHPILHVISNHTEQSVTTWNRGVNSTNLIGLATRSISGFYNDLKLYLILALIVVSIVALVVLDVIPFKYILFILCPPLLLCRFIKCSRRKPETGDRYHVEYNRPGQVSSAF</sequence>
<dbReference type="Pfam" id="PF00974">
    <property type="entry name" value="Rhabdo_glycop_FD"/>
    <property type="match status" value="1"/>
</dbReference>
<dbReference type="GO" id="GO:0019031">
    <property type="term" value="C:viral envelope"/>
    <property type="evidence" value="ECO:0007669"/>
    <property type="project" value="UniProtKB-KW"/>
</dbReference>
<evidence type="ECO:0000259" key="10">
    <source>
        <dbReference type="Pfam" id="PF00974"/>
    </source>
</evidence>
<evidence type="ECO:0000256" key="7">
    <source>
        <dbReference type="ARBA" id="ARBA00023136"/>
    </source>
</evidence>
<keyword evidence="7 9" id="KW-0472">Membrane</keyword>
<evidence type="ECO:0000259" key="11">
    <source>
        <dbReference type="Pfam" id="PF24833"/>
    </source>
</evidence>
<feature type="domain" description="Spike glycoprotein fusion" evidence="10">
    <location>
        <begin position="98"/>
        <end position="195"/>
    </location>
</feature>
<name>A0A2Z4QKP7_9RHAB</name>
<evidence type="ECO:0000256" key="4">
    <source>
        <dbReference type="ARBA" id="ARBA00022844"/>
    </source>
</evidence>
<evidence type="ECO:0000256" key="1">
    <source>
        <dbReference type="ARBA" id="ARBA00004563"/>
    </source>
</evidence>